<protein>
    <submittedName>
        <fullName evidence="1">Uncharacterized protein</fullName>
    </submittedName>
</protein>
<dbReference type="EMBL" id="CP003093">
    <property type="protein sequence ID" value="AER55582.1"/>
    <property type="molecule type" value="Genomic_DNA"/>
</dbReference>
<proteinExistence type="predicted"/>
<dbReference type="Proteomes" id="UP000005870">
    <property type="component" value="Chromosome"/>
</dbReference>
<name>G7UPG2_PSEUP</name>
<evidence type="ECO:0000313" key="2">
    <source>
        <dbReference type="Proteomes" id="UP000005870"/>
    </source>
</evidence>
<dbReference type="KEGG" id="psd:DSC_04645"/>
<organism evidence="1 2">
    <name type="scientific">Pseudoxanthomonas spadix (strain BD-a59)</name>
    <dbReference type="NCBI Taxonomy" id="1045855"/>
    <lineage>
        <taxon>Bacteria</taxon>
        <taxon>Pseudomonadati</taxon>
        <taxon>Pseudomonadota</taxon>
        <taxon>Gammaproteobacteria</taxon>
        <taxon>Lysobacterales</taxon>
        <taxon>Lysobacteraceae</taxon>
        <taxon>Pseudoxanthomonas</taxon>
    </lineage>
</organism>
<evidence type="ECO:0000313" key="1">
    <source>
        <dbReference type="EMBL" id="AER55582.1"/>
    </source>
</evidence>
<reference evidence="1 2" key="1">
    <citation type="journal article" date="2012" name="J. Bacteriol.">
        <title>Complete Genome Sequence of the BTEX-Degrading Bacterium Pseudoxanthomonas spadix BD-a59.</title>
        <authorList>
            <person name="Lee S.H."/>
            <person name="Jin H.M."/>
            <person name="Lee H.J."/>
            <person name="Kim J.M."/>
            <person name="Jeon C.O."/>
        </authorList>
    </citation>
    <scope>NUCLEOTIDE SEQUENCE [LARGE SCALE GENOMIC DNA]</scope>
    <source>
        <strain evidence="1 2">BD-a59</strain>
    </source>
</reference>
<keyword evidence="2" id="KW-1185">Reference proteome</keyword>
<dbReference type="STRING" id="1045855.DSC_04645"/>
<dbReference type="HOGENOM" id="CLU_3375496_0_0_6"/>
<gene>
    <name evidence="1" type="ordered locus">DSC_04645</name>
</gene>
<accession>G7UPG2</accession>
<dbReference type="AlphaFoldDB" id="G7UPG2"/>
<sequence>MTIAILVAAGALILLGMALLGVLAATLASGRFGQ</sequence>